<evidence type="ECO:0000256" key="1">
    <source>
        <dbReference type="SAM" id="Phobius"/>
    </source>
</evidence>
<dbReference type="EMBL" id="NMUL01000007">
    <property type="protein sequence ID" value="OXM69335.1"/>
    <property type="molecule type" value="Genomic_DNA"/>
</dbReference>
<sequence length="503" mass="54893">MAETADFVVQLPGEAPRQPGEPEAGRLTVDLAVAFAEHRSIPVEVSEAGIADVADTLHRVGGEALVREFSRALGNRVQDAPREEAIRASEALRILERHITSLRAESIACLEALDSAARQVFEHDLTLATVEGQPGKFGFDVDQEGHPSVPPDGESHTRYRKLRSLVAELDTLRRAVKRWNFTIPPNAPTARRQFEESALGPYTQRLKFAAELYPALITTAPRLLKELEGEAPADIARWAADPGNETRLDEVIQGEVVRAFKDLRQSQPKYRDGVLSGADRAMEAARSAVERYWDDSPAEVLGRLHPLWKHRFLVQSALELQSYRPGDHGYAVGIDSLYAAMAAQERSRAEAEDIDRMIGWASIGFGVLTLIPVVGQLALVAMVAITAIQTLEEAQKYATETVANQALGHQARRYDVPEPDATGLICNVLSLTADVALPVIGKLLAKTVLRPTSRVIAATRVRTVLTVGEHSANLAGLLVSANAAAVERELRRLQLLPGESGRK</sequence>
<protein>
    <submittedName>
        <fullName evidence="2">Uncharacterized protein</fullName>
    </submittedName>
</protein>
<feature type="transmembrane region" description="Helical" evidence="1">
    <location>
        <begin position="357"/>
        <end position="388"/>
    </location>
</feature>
<dbReference type="AlphaFoldDB" id="A0A229TDJ8"/>
<gene>
    <name evidence="2" type="ORF">CF165_07325</name>
</gene>
<name>A0A229TDJ8_9PSEU</name>
<comment type="caution">
    <text evidence="2">The sequence shown here is derived from an EMBL/GenBank/DDBJ whole genome shotgun (WGS) entry which is preliminary data.</text>
</comment>
<evidence type="ECO:0000313" key="2">
    <source>
        <dbReference type="EMBL" id="OXM69335.1"/>
    </source>
</evidence>
<evidence type="ECO:0000313" key="3">
    <source>
        <dbReference type="Proteomes" id="UP000215199"/>
    </source>
</evidence>
<dbReference type="RefSeq" id="WP_093946666.1">
    <property type="nucleotide sequence ID" value="NZ_NMUL01000007.1"/>
</dbReference>
<keyword evidence="1" id="KW-0472">Membrane</keyword>
<organism evidence="2 3">
    <name type="scientific">Amycolatopsis vastitatis</name>
    <dbReference type="NCBI Taxonomy" id="1905142"/>
    <lineage>
        <taxon>Bacteria</taxon>
        <taxon>Bacillati</taxon>
        <taxon>Actinomycetota</taxon>
        <taxon>Actinomycetes</taxon>
        <taxon>Pseudonocardiales</taxon>
        <taxon>Pseudonocardiaceae</taxon>
        <taxon>Amycolatopsis</taxon>
    </lineage>
</organism>
<reference evidence="3" key="1">
    <citation type="submission" date="2017-07" db="EMBL/GenBank/DDBJ databases">
        <title>Comparative genome mining reveals phylogenetic distribution patterns of secondary metabolites in Amycolatopsis.</title>
        <authorList>
            <person name="Adamek M."/>
            <person name="Alanjary M."/>
            <person name="Sales-Ortells H."/>
            <person name="Goodfellow M."/>
            <person name="Bull A.T."/>
            <person name="Kalinowski J."/>
            <person name="Ziemert N."/>
        </authorList>
    </citation>
    <scope>NUCLEOTIDE SEQUENCE [LARGE SCALE GENOMIC DNA]</scope>
    <source>
        <strain evidence="3">H5</strain>
    </source>
</reference>
<accession>A0A229TDJ8</accession>
<keyword evidence="1" id="KW-1133">Transmembrane helix</keyword>
<keyword evidence="3" id="KW-1185">Reference proteome</keyword>
<dbReference type="Proteomes" id="UP000215199">
    <property type="component" value="Unassembled WGS sequence"/>
</dbReference>
<proteinExistence type="predicted"/>
<keyword evidence="1" id="KW-0812">Transmembrane</keyword>